<gene>
    <name evidence="9" type="ORF">WM40_25220</name>
</gene>
<keyword evidence="6" id="KW-0175">Coiled coil</keyword>
<comment type="similarity">
    <text evidence="2">Belongs to the invasin protein D family.</text>
</comment>
<comment type="function">
    <text evidence="7">Required for invasion of epithelial cells, as well as for survival within host cells, escape from endocytic vesicles and subsequent actin-tail formation. Probably regulates the secretion of effectors BipB and BipC and their final integration into the target cell membrane.</text>
</comment>
<dbReference type="PATRIC" id="fig|28092.6.peg.5954"/>
<comment type="subcellular location">
    <subcellularLocation>
        <location evidence="1">Secreted</location>
    </subcellularLocation>
</comment>
<dbReference type="InterPro" id="IPR036708">
    <property type="entry name" value="BipD-like_sf"/>
</dbReference>
<dbReference type="Gene3D" id="1.20.1710.10">
    <property type="entry name" value="IpaD-like"/>
    <property type="match status" value="1"/>
</dbReference>
<dbReference type="InterPro" id="IPR009483">
    <property type="entry name" value="IpaD/BipD/SipD"/>
</dbReference>
<evidence type="ECO:0000256" key="3">
    <source>
        <dbReference type="ARBA" id="ARBA00018825"/>
    </source>
</evidence>
<dbReference type="SUPFAM" id="SSF140693">
    <property type="entry name" value="IpaD-like"/>
    <property type="match status" value="1"/>
</dbReference>
<reference evidence="9 10" key="1">
    <citation type="submission" date="2015-03" db="EMBL/GenBank/DDBJ databases">
        <title>Draft Genome Sequence of Burkholderia andropogonis type strain ICMP2807, isolated from Sorghum bicolor.</title>
        <authorList>
            <person name="Lopes-Santos L."/>
            <person name="Castro D.B."/>
            <person name="Ottoboni L.M."/>
            <person name="Park D."/>
            <person name="Weirc B.S."/>
            <person name="Destefano S.A."/>
        </authorList>
    </citation>
    <scope>NUCLEOTIDE SEQUENCE [LARGE SCALE GENOMIC DNA]</scope>
    <source>
        <strain evidence="9 10">ICMP2807</strain>
    </source>
</reference>
<evidence type="ECO:0000313" key="9">
    <source>
        <dbReference type="EMBL" id="KKB61090.1"/>
    </source>
</evidence>
<evidence type="ECO:0000256" key="4">
    <source>
        <dbReference type="ARBA" id="ARBA00022525"/>
    </source>
</evidence>
<dbReference type="AlphaFoldDB" id="A0A0F5JTX1"/>
<organism evidence="9 10">
    <name type="scientific">Robbsia andropogonis</name>
    <dbReference type="NCBI Taxonomy" id="28092"/>
    <lineage>
        <taxon>Bacteria</taxon>
        <taxon>Pseudomonadati</taxon>
        <taxon>Pseudomonadota</taxon>
        <taxon>Betaproteobacteria</taxon>
        <taxon>Burkholderiales</taxon>
        <taxon>Burkholderiaceae</taxon>
        <taxon>Robbsia</taxon>
    </lineage>
</organism>
<dbReference type="Pfam" id="PF06511">
    <property type="entry name" value="T3SS_TC"/>
    <property type="match status" value="1"/>
</dbReference>
<dbReference type="EMBL" id="LAQU01000074">
    <property type="protein sequence ID" value="KKB61090.1"/>
    <property type="molecule type" value="Genomic_DNA"/>
</dbReference>
<feature type="compositionally biased region" description="Low complexity" evidence="8">
    <location>
        <begin position="102"/>
        <end position="120"/>
    </location>
</feature>
<dbReference type="STRING" id="28092.WM40_25220"/>
<feature type="region of interest" description="Disordered" evidence="8">
    <location>
        <begin position="101"/>
        <end position="126"/>
    </location>
</feature>
<dbReference type="GO" id="GO:0005576">
    <property type="term" value="C:extracellular region"/>
    <property type="evidence" value="ECO:0007669"/>
    <property type="project" value="UniProtKB-SubCell"/>
</dbReference>
<keyword evidence="4" id="KW-0964">Secreted</keyword>
<proteinExistence type="inferred from homology"/>
<evidence type="ECO:0000256" key="6">
    <source>
        <dbReference type="ARBA" id="ARBA00023054"/>
    </source>
</evidence>
<comment type="caution">
    <text evidence="9">The sequence shown here is derived from an EMBL/GenBank/DDBJ whole genome shotgun (WGS) entry which is preliminary data.</text>
</comment>
<evidence type="ECO:0000256" key="8">
    <source>
        <dbReference type="SAM" id="MobiDB-lite"/>
    </source>
</evidence>
<evidence type="ECO:0000256" key="7">
    <source>
        <dbReference type="ARBA" id="ARBA00025541"/>
    </source>
</evidence>
<keyword evidence="10" id="KW-1185">Reference proteome</keyword>
<name>A0A0F5JTX1_9BURK</name>
<evidence type="ECO:0000256" key="2">
    <source>
        <dbReference type="ARBA" id="ARBA00007741"/>
    </source>
</evidence>
<evidence type="ECO:0000256" key="5">
    <source>
        <dbReference type="ARBA" id="ARBA00023026"/>
    </source>
</evidence>
<dbReference type="Proteomes" id="UP000033618">
    <property type="component" value="Unassembled WGS sequence"/>
</dbReference>
<accession>A0A0F5JTX1</accession>
<keyword evidence="5" id="KW-0843">Virulence</keyword>
<evidence type="ECO:0000256" key="1">
    <source>
        <dbReference type="ARBA" id="ARBA00004613"/>
    </source>
</evidence>
<protein>
    <recommendedName>
        <fullName evidence="3">Translocator protein BipD</fullName>
    </recommendedName>
</protein>
<sequence length="599" mass="65152">MVSRIVKGMQRSGLYGMPPALITDTGNEQLSVARGRMNRVLSAVGGGETANVSLALQAHHTLQTQAVTRLNALLKQAGLSSTDNTAHPLCRSTSAVLAVTDTSSAQSTKSTETSSKVSSSDDPDTSTPAAVDAITIYSLDELKAYYATYATEYKSLTDYIKQNYATDPSDCETKTKTFMDEYGSQNFVLNSGIDPSYAMLALGNAMSVSNIDLPNKGQYQVYRFNAGVIQDFMDDQAFCDRQKQDYDAATTLWSATATKSQRGGKDGPTYDVAYAAFKEMEASYANMPAHVSVIPPNEANFYIIKADPAGGYFVTPADGFTSMIEHCKTFFTTWHNNGESESCDSDNLTKVKIAPHGDAGAWIWSNYNTDWMKNVTQYTIQSLVSGESAVDQAMARMDELQKSDVAQYGGLKTSISEAKEAIIDPYGQLVSEYMNYTQAVTDVMSDLSSYVTASDDGSKVTFKANELRDDIQAKLNTLSGWSITLPGTAVLSSSDWSSELKGNFKATSNPDGTTTLTLDLTNLQGMHDSLANYSDGDISVTQYNAWYSGFSSQKDNVQNLSQSIAEKFSKMNTTFDDLVRVMSSTITALLEAEQKSLQF</sequence>
<evidence type="ECO:0000313" key="10">
    <source>
        <dbReference type="Proteomes" id="UP000033618"/>
    </source>
</evidence>